<feature type="compositionally biased region" description="Basic residues" evidence="1">
    <location>
        <begin position="1"/>
        <end position="14"/>
    </location>
</feature>
<gene>
    <name evidence="2" type="ORF">NOO_LOCUS13206</name>
</gene>
<evidence type="ECO:0000256" key="1">
    <source>
        <dbReference type="SAM" id="MobiDB-lite"/>
    </source>
</evidence>
<evidence type="ECO:0000313" key="4">
    <source>
        <dbReference type="WBParaSite" id="nOo.2.0.1.t13206-RA"/>
    </source>
</evidence>
<evidence type="ECO:0000313" key="3">
    <source>
        <dbReference type="Proteomes" id="UP000271087"/>
    </source>
</evidence>
<feature type="compositionally biased region" description="Basic residues" evidence="1">
    <location>
        <begin position="29"/>
        <end position="41"/>
    </location>
</feature>
<dbReference type="WBParaSite" id="nOo.2.0.1.t13206-RA">
    <property type="protein sequence ID" value="nOo.2.0.1.t13206-RA"/>
    <property type="gene ID" value="nOo.2.0.1.g13206"/>
</dbReference>
<organism evidence="4">
    <name type="scientific">Onchocerca ochengi</name>
    <name type="common">Filarial nematode worm</name>
    <dbReference type="NCBI Taxonomy" id="42157"/>
    <lineage>
        <taxon>Eukaryota</taxon>
        <taxon>Metazoa</taxon>
        <taxon>Ecdysozoa</taxon>
        <taxon>Nematoda</taxon>
        <taxon>Chromadorea</taxon>
        <taxon>Rhabditida</taxon>
        <taxon>Spirurina</taxon>
        <taxon>Spiruromorpha</taxon>
        <taxon>Filarioidea</taxon>
        <taxon>Onchocercidae</taxon>
        <taxon>Onchocerca</taxon>
    </lineage>
</organism>
<sequence length="41" mass="4935">MVRRRTRQRKKHHLGYGVLGQDSSLSAIRRPKKTKNRRKFS</sequence>
<keyword evidence="3" id="KW-1185">Reference proteome</keyword>
<reference evidence="4" key="1">
    <citation type="submission" date="2016-06" db="UniProtKB">
        <authorList>
            <consortium name="WormBaseParasite"/>
        </authorList>
    </citation>
    <scope>IDENTIFICATION</scope>
</reference>
<dbReference type="EMBL" id="UYRW01014036">
    <property type="protein sequence ID" value="VDN00639.1"/>
    <property type="molecule type" value="Genomic_DNA"/>
</dbReference>
<proteinExistence type="predicted"/>
<protein>
    <submittedName>
        <fullName evidence="4">Ribosomal protein L34</fullName>
    </submittedName>
</protein>
<dbReference type="Proteomes" id="UP000271087">
    <property type="component" value="Unassembled WGS sequence"/>
</dbReference>
<feature type="region of interest" description="Disordered" evidence="1">
    <location>
        <begin position="1"/>
        <end position="41"/>
    </location>
</feature>
<accession>A0A182EYF0</accession>
<reference evidence="2 3" key="2">
    <citation type="submission" date="2018-08" db="EMBL/GenBank/DDBJ databases">
        <authorList>
            <person name="Laetsch R D."/>
            <person name="Stevens L."/>
            <person name="Kumar S."/>
            <person name="Blaxter L. M."/>
        </authorList>
    </citation>
    <scope>NUCLEOTIDE SEQUENCE [LARGE SCALE GENOMIC DNA]</scope>
</reference>
<evidence type="ECO:0000313" key="2">
    <source>
        <dbReference type="EMBL" id="VDN00639.1"/>
    </source>
</evidence>
<dbReference type="AlphaFoldDB" id="A0A182EYF0"/>
<name>A0A182EYF0_ONCOC</name>